<evidence type="ECO:0000259" key="1">
    <source>
        <dbReference type="SMART" id="SM01043"/>
    </source>
</evidence>
<name>A0A399EWA9_9DEIN</name>
<comment type="caution">
    <text evidence="2">The sequence shown here is derived from an EMBL/GenBank/DDBJ whole genome shotgun (WGS) entry which is preliminary data.</text>
</comment>
<dbReference type="EMBL" id="QXDL01000032">
    <property type="protein sequence ID" value="RIH87726.1"/>
    <property type="molecule type" value="Genomic_DNA"/>
</dbReference>
<dbReference type="InterPro" id="IPR051677">
    <property type="entry name" value="AfsR-DnrI-RedD_regulator"/>
</dbReference>
<reference evidence="2 3" key="1">
    <citation type="submission" date="2018-08" db="EMBL/GenBank/DDBJ databases">
        <title>Meiothermus terrae DSM 26712 genome sequencing project.</title>
        <authorList>
            <person name="Da Costa M.S."/>
            <person name="Albuquerque L."/>
            <person name="Raposo P."/>
            <person name="Froufe H.J.C."/>
            <person name="Barroso C.S."/>
            <person name="Egas C."/>
        </authorList>
    </citation>
    <scope>NUCLEOTIDE SEQUENCE [LARGE SCALE GENOMIC DNA]</scope>
    <source>
        <strain evidence="2 3">DSM 26712</strain>
    </source>
</reference>
<dbReference type="Pfam" id="PF03704">
    <property type="entry name" value="BTAD"/>
    <property type="match status" value="1"/>
</dbReference>
<proteinExistence type="predicted"/>
<dbReference type="GO" id="GO:0006355">
    <property type="term" value="P:regulation of DNA-templated transcription"/>
    <property type="evidence" value="ECO:0007669"/>
    <property type="project" value="InterPro"/>
</dbReference>
<dbReference type="OrthoDB" id="135231at2"/>
<dbReference type="InterPro" id="IPR036388">
    <property type="entry name" value="WH-like_DNA-bd_sf"/>
</dbReference>
<dbReference type="InterPro" id="IPR011990">
    <property type="entry name" value="TPR-like_helical_dom_sf"/>
</dbReference>
<dbReference type="SUPFAM" id="SSF46894">
    <property type="entry name" value="C-terminal effector domain of the bipartite response regulators"/>
    <property type="match status" value="1"/>
</dbReference>
<dbReference type="Gene3D" id="1.25.40.10">
    <property type="entry name" value="Tetratricopeptide repeat domain"/>
    <property type="match status" value="1"/>
</dbReference>
<feature type="domain" description="Bacterial transcriptional activator" evidence="1">
    <location>
        <begin position="97"/>
        <end position="241"/>
    </location>
</feature>
<evidence type="ECO:0000313" key="2">
    <source>
        <dbReference type="EMBL" id="RIH87726.1"/>
    </source>
</evidence>
<dbReference type="GO" id="GO:0003677">
    <property type="term" value="F:DNA binding"/>
    <property type="evidence" value="ECO:0007669"/>
    <property type="project" value="InterPro"/>
</dbReference>
<accession>A0A399EWA9</accession>
<dbReference type="Proteomes" id="UP000265715">
    <property type="component" value="Unassembled WGS sequence"/>
</dbReference>
<dbReference type="PANTHER" id="PTHR35807">
    <property type="entry name" value="TRANSCRIPTIONAL REGULATOR REDD-RELATED"/>
    <property type="match status" value="1"/>
</dbReference>
<protein>
    <submittedName>
        <fullName evidence="2">Transcriptional regulatory protein MoaR1</fullName>
    </submittedName>
</protein>
<gene>
    <name evidence="2" type="primary">moaR1</name>
    <name evidence="2" type="ORF">Mterra_01118</name>
</gene>
<dbReference type="AlphaFoldDB" id="A0A399EWA9"/>
<organism evidence="2 3">
    <name type="scientific">Calidithermus terrae</name>
    <dbReference type="NCBI Taxonomy" id="1408545"/>
    <lineage>
        <taxon>Bacteria</taxon>
        <taxon>Thermotogati</taxon>
        <taxon>Deinococcota</taxon>
        <taxon>Deinococci</taxon>
        <taxon>Thermales</taxon>
        <taxon>Thermaceae</taxon>
        <taxon>Calidithermus</taxon>
    </lineage>
</organism>
<sequence length="288" mass="32791">MVYVRLFGKFELECAGKARPLEPLKARELLAYLLLQRPRAHPRERLASELWGDTRTGKSFKQLRQALWQLRSALPESGHFLRTEEDWVSLDEEGLESDVGQFLRLARAGEGQASGGLSRAQAEGLERAAALYRDELLVGWGQEWVLGEREHLREVYLLLLDKLMDRCLSRGRLEAGLAYGERGLALDPAREATHLRLMRLHHLIGDRTAALRQYERCVRALWLELGVAPSRQTREFYTLLREEGAEPWPPERSLPEALLLVQSLLQGVQQMLAQGRRTGEAALEPRGN</sequence>
<dbReference type="SUPFAM" id="SSF48452">
    <property type="entry name" value="TPR-like"/>
    <property type="match status" value="1"/>
</dbReference>
<keyword evidence="3" id="KW-1185">Reference proteome</keyword>
<dbReference type="RefSeq" id="WP_119314289.1">
    <property type="nucleotide sequence ID" value="NZ_QXDL01000032.1"/>
</dbReference>
<dbReference type="Gene3D" id="1.10.10.10">
    <property type="entry name" value="Winged helix-like DNA-binding domain superfamily/Winged helix DNA-binding domain"/>
    <property type="match status" value="1"/>
</dbReference>
<dbReference type="InterPro" id="IPR005158">
    <property type="entry name" value="BTAD"/>
</dbReference>
<dbReference type="SMART" id="SM01043">
    <property type="entry name" value="BTAD"/>
    <property type="match status" value="1"/>
</dbReference>
<evidence type="ECO:0000313" key="3">
    <source>
        <dbReference type="Proteomes" id="UP000265715"/>
    </source>
</evidence>
<dbReference type="InterPro" id="IPR016032">
    <property type="entry name" value="Sig_transdc_resp-reg_C-effctor"/>
</dbReference>